<organism evidence="12 13">
    <name type="scientific">Malassezia yamatoensis</name>
    <dbReference type="NCBI Taxonomy" id="253288"/>
    <lineage>
        <taxon>Eukaryota</taxon>
        <taxon>Fungi</taxon>
        <taxon>Dikarya</taxon>
        <taxon>Basidiomycota</taxon>
        <taxon>Ustilaginomycotina</taxon>
        <taxon>Malasseziomycetes</taxon>
        <taxon>Malasseziales</taxon>
        <taxon>Malasseziaceae</taxon>
        <taxon>Malassezia</taxon>
    </lineage>
</organism>
<evidence type="ECO:0000256" key="3">
    <source>
        <dbReference type="ARBA" id="ARBA00022692"/>
    </source>
</evidence>
<evidence type="ECO:0000313" key="13">
    <source>
        <dbReference type="Proteomes" id="UP001219567"/>
    </source>
</evidence>
<evidence type="ECO:0000256" key="5">
    <source>
        <dbReference type="ARBA" id="ARBA00022840"/>
    </source>
</evidence>
<feature type="transmembrane region" description="Helical" evidence="9">
    <location>
        <begin position="603"/>
        <end position="626"/>
    </location>
</feature>
<dbReference type="SUPFAM" id="SSF90123">
    <property type="entry name" value="ABC transporter transmembrane region"/>
    <property type="match status" value="2"/>
</dbReference>
<dbReference type="Proteomes" id="UP001219567">
    <property type="component" value="Chromosome 1"/>
</dbReference>
<keyword evidence="5" id="KW-0067">ATP-binding</keyword>
<feature type="transmembrane region" description="Helical" evidence="9">
    <location>
        <begin position="392"/>
        <end position="415"/>
    </location>
</feature>
<feature type="domain" description="ABC transporter" evidence="10">
    <location>
        <begin position="1350"/>
        <end position="1590"/>
    </location>
</feature>
<evidence type="ECO:0000256" key="4">
    <source>
        <dbReference type="ARBA" id="ARBA00022741"/>
    </source>
</evidence>
<evidence type="ECO:0000256" key="8">
    <source>
        <dbReference type="SAM" id="MobiDB-lite"/>
    </source>
</evidence>
<dbReference type="FunFam" id="1.20.1560.10:FF:000102">
    <property type="entry name" value="ABC multidrug transporter Mdr1"/>
    <property type="match status" value="1"/>
</dbReference>
<keyword evidence="3 9" id="KW-0812">Transmembrane</keyword>
<feature type="compositionally biased region" description="Basic and acidic residues" evidence="8">
    <location>
        <begin position="46"/>
        <end position="55"/>
    </location>
</feature>
<dbReference type="GO" id="GO:0005743">
    <property type="term" value="C:mitochondrial inner membrane"/>
    <property type="evidence" value="ECO:0007669"/>
    <property type="project" value="TreeGrafter"/>
</dbReference>
<feature type="region of interest" description="Disordered" evidence="8">
    <location>
        <begin position="291"/>
        <end position="312"/>
    </location>
</feature>
<evidence type="ECO:0000256" key="6">
    <source>
        <dbReference type="ARBA" id="ARBA00022989"/>
    </source>
</evidence>
<feature type="compositionally biased region" description="Polar residues" evidence="8">
    <location>
        <begin position="180"/>
        <end position="199"/>
    </location>
</feature>
<dbReference type="GO" id="GO:0015421">
    <property type="term" value="F:ABC-type oligopeptide transporter activity"/>
    <property type="evidence" value="ECO:0007669"/>
    <property type="project" value="TreeGrafter"/>
</dbReference>
<sequence length="1596" mass="175450">MSYPLNKGDNSRSKRQRSRDHVSPNNTSQTHLLASPLYSPNSMPWHENRSSPTRDLRKHARHGRARGNALDTEDEYVRDEFYPHGHPTSYPVHSPRKPRRKASHPKVDYVSTDDNVDDELRMPRRVPTFDQSPVFDPYLDNSPIVSEGRFVPAEEAPAFAETYWDESTRDLYTQSLPVYKNSPQQYNQSPVRHSPSLSPTAAHPLQPTQLRESNSFYNPRYATPLNAETAQMYPKETPDWHASDNPFPDAKLRLDTPASGHNREGFLSDAKGETEEAGKMDATIDINTEDDTKTTRGKVKKGGKGKKAKSAPGTITAKPVKVGELFRYATPTERLMMLLGILCAAASGIAQPLMTVVFGNLTTKLLSLSSSRNAEEFFDHLNGLRHTVDMDAIYLTVIGIGSWIAIYIYMATWVYTGETITMRIRENYLKAILRQDVAYFDDLGAGEITTRIQSDIQLIQDGISDKIPLMVALLTTFIAGFIVAYIRNWRLALVMTAIIPCIVITAIVMNIFVAKYQQAELGFVAKAASLAEETLGSVRTAKAFSMNPYLSRMYDARNIQAMTVSRRRAIATGVGVGGFFFCVYSAYALAFFFGSKLVADGNIASGVVMNVIFAVLIGAFGIAMLAPNLQALSFAQAAAGKVYETIDRKSKIDSSSQEGLRPPQCLGNLSVEHVDFAYPSRPDVAILKDFTLNIPAGRTTALVGPSGSGKSTIISLVERFYDPTRGQVRLDGCELDQLNIQWLRTQIGLVGQEPTLFSTTVWENIAYGLVHTAYDNYSVEEKDKLIVEAARQANAHNFIMDLPQGYQTPVGERAALLSGGQKQRVSIARAIVKNPRILLLDEATSALDTASEGIVQEALDRAAQGRTTITIAHRLSTIKSADNIVVMKNGLIVEQGRHKSLLKIPHGVYAGLVASQQINQQNMQAALSHRTDLNDPAFWEGMLVKGYAEETNATDLPVEIPQEDTAMTQVMRMSGLRQGVWPEEQAKTGKKAKLPSLAYLMLRLARIGKDLMIPYFLPGIFCAVLTGAAYPCFAILFGLALSNYGQCQNEVGQPCPEPARSNMRHTADMHALYFFVIALISTVATMLQMALIQQGSSILMQRLRSRMFQAYLRSDVAYFDEKDHSSGALTSSLAENTQKINGFIGVSLGTIVQSISQLIIGAIIALVYGWKLALVVIACIPFTLCAGFVRLWLVVMKDVKVRKAHLASSQKACESANAIRTVASLTREDDCLAEYRESLLGASVIAKKAAIWGNIFYAFSQSTSYFVIALGFWYGSQLQFRQEYTAGQFFTIFTAVVFGSIQAGNVFNYVPDISNARTSAAAVFTLLDNVPDIDAESSHGITLDHCQGHVRFDQVHFHYPSRPSVQVLRGVSFDAPPGSYCALVGSSGCGKSTTIQLIERFYDTTGGRILVDGHDIRTLNLASLRKHVALVSQEPTLYDGTIAFNLRLGAIESPENVSEEQIRQVAKQANILEFIEGLPNGFDTQVGSKGTQLSGGQKQRIAIARALIRNPKILLLDEATSALDSDSEKIVQQALDSAARGRTTISIAHRLATISHADRIYAFQDGQIAESGDHKSLMARKGVYANLVKLQALDPS</sequence>
<keyword evidence="13" id="KW-1185">Reference proteome</keyword>
<dbReference type="Pfam" id="PF00005">
    <property type="entry name" value="ABC_tran"/>
    <property type="match status" value="2"/>
</dbReference>
<evidence type="ECO:0000256" key="9">
    <source>
        <dbReference type="SAM" id="Phobius"/>
    </source>
</evidence>
<dbReference type="CDD" id="cd18578">
    <property type="entry name" value="ABC_6TM_Pgp_ABCB1_D2_like"/>
    <property type="match status" value="1"/>
</dbReference>
<dbReference type="InterPro" id="IPR011527">
    <property type="entry name" value="ABC1_TM_dom"/>
</dbReference>
<keyword evidence="4" id="KW-0547">Nucleotide-binding</keyword>
<dbReference type="GO" id="GO:0090374">
    <property type="term" value="P:oligopeptide export from mitochondrion"/>
    <property type="evidence" value="ECO:0007669"/>
    <property type="project" value="TreeGrafter"/>
</dbReference>
<feature type="compositionally biased region" description="Basic residues" evidence="8">
    <location>
        <begin position="94"/>
        <end position="104"/>
    </location>
</feature>
<evidence type="ECO:0000256" key="1">
    <source>
        <dbReference type="ARBA" id="ARBA00004141"/>
    </source>
</evidence>
<feature type="region of interest" description="Disordered" evidence="8">
    <location>
        <begin position="180"/>
        <end position="208"/>
    </location>
</feature>
<dbReference type="PANTHER" id="PTHR43394:SF27">
    <property type="entry name" value="ATP-DEPENDENT TRANSLOCASE ABCB1-LIKE"/>
    <property type="match status" value="1"/>
</dbReference>
<dbReference type="PROSITE" id="PS50893">
    <property type="entry name" value="ABC_TRANSPORTER_2"/>
    <property type="match status" value="2"/>
</dbReference>
<name>A0AAJ5YX57_9BASI</name>
<dbReference type="Gene3D" id="3.40.50.300">
    <property type="entry name" value="P-loop containing nucleotide triphosphate hydrolases"/>
    <property type="match status" value="2"/>
</dbReference>
<feature type="domain" description="ABC transmembrane type-1" evidence="11">
    <location>
        <begin position="338"/>
        <end position="632"/>
    </location>
</feature>
<feature type="domain" description="ABC transporter" evidence="10">
    <location>
        <begin position="669"/>
        <end position="914"/>
    </location>
</feature>
<evidence type="ECO:0000313" key="12">
    <source>
        <dbReference type="EMBL" id="WFC98079.1"/>
    </source>
</evidence>
<dbReference type="PANTHER" id="PTHR43394">
    <property type="entry name" value="ATP-DEPENDENT PERMEASE MDL1, MITOCHONDRIAL"/>
    <property type="match status" value="1"/>
</dbReference>
<feature type="domain" description="ABC transmembrane type-1" evidence="11">
    <location>
        <begin position="1019"/>
        <end position="1315"/>
    </location>
</feature>
<dbReference type="InterPro" id="IPR027417">
    <property type="entry name" value="P-loop_NTPase"/>
</dbReference>
<dbReference type="PROSITE" id="PS50929">
    <property type="entry name" value="ABC_TM1F"/>
    <property type="match status" value="2"/>
</dbReference>
<feature type="transmembrane region" description="Helical" evidence="9">
    <location>
        <begin position="1071"/>
        <end position="1092"/>
    </location>
</feature>
<dbReference type="CDD" id="cd03249">
    <property type="entry name" value="ABC_MTABC3_MDL1_MDL2"/>
    <property type="match status" value="2"/>
</dbReference>
<dbReference type="PROSITE" id="PS00211">
    <property type="entry name" value="ABC_TRANSPORTER_1"/>
    <property type="match status" value="2"/>
</dbReference>
<feature type="transmembrane region" description="Helical" evidence="9">
    <location>
        <begin position="1015"/>
        <end position="1041"/>
    </location>
</feature>
<dbReference type="GO" id="GO:0005524">
    <property type="term" value="F:ATP binding"/>
    <property type="evidence" value="ECO:0007669"/>
    <property type="project" value="UniProtKB-KW"/>
</dbReference>
<evidence type="ECO:0000256" key="7">
    <source>
        <dbReference type="ARBA" id="ARBA00023136"/>
    </source>
</evidence>
<accession>A0AAJ5YX57</accession>
<reference evidence="12 13" key="1">
    <citation type="submission" date="2023-03" db="EMBL/GenBank/DDBJ databases">
        <title>Mating type loci evolution in Malassezia.</title>
        <authorList>
            <person name="Coelho M.A."/>
        </authorList>
    </citation>
    <scope>NUCLEOTIDE SEQUENCE [LARGE SCALE GENOMIC DNA]</scope>
    <source>
        <strain evidence="12 13">CBS 9725</strain>
    </source>
</reference>
<proteinExistence type="inferred from homology"/>
<comment type="similarity">
    <text evidence="2">Belongs to the ABC transporter superfamily. ABCB family. Multidrug resistance exporter (TC 3.A.1.201) subfamily.</text>
</comment>
<feature type="transmembrane region" description="Helical" evidence="9">
    <location>
        <begin position="492"/>
        <end position="513"/>
    </location>
</feature>
<feature type="region of interest" description="Disordered" evidence="8">
    <location>
        <begin position="1"/>
        <end position="112"/>
    </location>
</feature>
<feature type="compositionally biased region" description="Basic residues" evidence="8">
    <location>
        <begin position="56"/>
        <end position="65"/>
    </location>
</feature>
<feature type="transmembrane region" description="Helical" evidence="9">
    <location>
        <begin position="1255"/>
        <end position="1274"/>
    </location>
</feature>
<dbReference type="InterPro" id="IPR003593">
    <property type="entry name" value="AAA+_ATPase"/>
</dbReference>
<dbReference type="SUPFAM" id="SSF52540">
    <property type="entry name" value="P-loop containing nucleoside triphosphate hydrolases"/>
    <property type="match status" value="2"/>
</dbReference>
<dbReference type="FunFam" id="3.40.50.300:FF:000251">
    <property type="entry name" value="ABC transporter B family member 19"/>
    <property type="match status" value="1"/>
</dbReference>
<feature type="transmembrane region" description="Helical" evidence="9">
    <location>
        <begin position="569"/>
        <end position="591"/>
    </location>
</feature>
<dbReference type="InterPro" id="IPR036640">
    <property type="entry name" value="ABC1_TM_sf"/>
</dbReference>
<dbReference type="InterPro" id="IPR039421">
    <property type="entry name" value="Type_1_exporter"/>
</dbReference>
<evidence type="ECO:0000259" key="10">
    <source>
        <dbReference type="PROSITE" id="PS50893"/>
    </source>
</evidence>
<dbReference type="GO" id="GO:0016887">
    <property type="term" value="F:ATP hydrolysis activity"/>
    <property type="evidence" value="ECO:0007669"/>
    <property type="project" value="InterPro"/>
</dbReference>
<evidence type="ECO:0000256" key="2">
    <source>
        <dbReference type="ARBA" id="ARBA00007577"/>
    </source>
</evidence>
<feature type="transmembrane region" description="Helical" evidence="9">
    <location>
        <begin position="335"/>
        <end position="358"/>
    </location>
</feature>
<feature type="transmembrane region" description="Helical" evidence="9">
    <location>
        <begin position="1172"/>
        <end position="1193"/>
    </location>
</feature>
<dbReference type="SMART" id="SM00382">
    <property type="entry name" value="AAA"/>
    <property type="match status" value="2"/>
</dbReference>
<dbReference type="FunFam" id="3.40.50.300:FF:000916">
    <property type="entry name" value="ABC transporter B family member 9"/>
    <property type="match status" value="1"/>
</dbReference>
<evidence type="ECO:0000259" key="11">
    <source>
        <dbReference type="PROSITE" id="PS50929"/>
    </source>
</evidence>
<dbReference type="InterPro" id="IPR017871">
    <property type="entry name" value="ABC_transporter-like_CS"/>
</dbReference>
<feature type="transmembrane region" description="Helical" evidence="9">
    <location>
        <begin position="1286"/>
        <end position="1307"/>
    </location>
</feature>
<dbReference type="InterPro" id="IPR003439">
    <property type="entry name" value="ABC_transporter-like_ATP-bd"/>
</dbReference>
<feature type="transmembrane region" description="Helical" evidence="9">
    <location>
        <begin position="1143"/>
        <end position="1166"/>
    </location>
</feature>
<keyword evidence="7 9" id="KW-0472">Membrane</keyword>
<feature type="compositionally biased region" description="Basic residues" evidence="8">
    <location>
        <begin position="295"/>
        <end position="309"/>
    </location>
</feature>
<feature type="transmembrane region" description="Helical" evidence="9">
    <location>
        <begin position="467"/>
        <end position="486"/>
    </location>
</feature>
<gene>
    <name evidence="12" type="ORF">MYAM1_000801</name>
</gene>
<protein>
    <submittedName>
        <fullName evidence="12">ABC-type xenobiotic transporter</fullName>
    </submittedName>
</protein>
<keyword evidence="6 9" id="KW-1133">Transmembrane helix</keyword>
<dbReference type="EMBL" id="CP119943">
    <property type="protein sequence ID" value="WFC98079.1"/>
    <property type="molecule type" value="Genomic_DNA"/>
</dbReference>
<comment type="subcellular location">
    <subcellularLocation>
        <location evidence="1">Membrane</location>
        <topology evidence="1">Multi-pass membrane protein</topology>
    </subcellularLocation>
</comment>
<feature type="compositionally biased region" description="Polar residues" evidence="8">
    <location>
        <begin position="23"/>
        <end position="42"/>
    </location>
</feature>
<dbReference type="Gene3D" id="1.20.1560.10">
    <property type="entry name" value="ABC transporter type 1, transmembrane domain"/>
    <property type="match status" value="1"/>
</dbReference>
<dbReference type="CDD" id="cd18577">
    <property type="entry name" value="ABC_6TM_Pgp_ABCB1_D1_like"/>
    <property type="match status" value="1"/>
</dbReference>
<dbReference type="Pfam" id="PF00664">
    <property type="entry name" value="ABC_membrane"/>
    <property type="match status" value="2"/>
</dbReference>